<evidence type="ECO:0000313" key="1">
    <source>
        <dbReference type="EMBL" id="TMQ93524.1"/>
    </source>
</evidence>
<dbReference type="Proteomes" id="UP000309174">
    <property type="component" value="Unassembled WGS sequence"/>
</dbReference>
<dbReference type="Gene3D" id="2.30.320.10">
    <property type="entry name" value="YwqG-like"/>
    <property type="match status" value="1"/>
</dbReference>
<protein>
    <submittedName>
        <fullName evidence="1">DUF1963 domain-containing protein</fullName>
    </submittedName>
</protein>
<dbReference type="RefSeq" id="WP_138647714.1">
    <property type="nucleotide sequence ID" value="NZ_VCKW01000145.1"/>
</dbReference>
<dbReference type="Pfam" id="PF09234">
    <property type="entry name" value="DUF1963"/>
    <property type="match status" value="1"/>
</dbReference>
<evidence type="ECO:0000313" key="2">
    <source>
        <dbReference type="Proteomes" id="UP000309174"/>
    </source>
</evidence>
<reference evidence="1 2" key="1">
    <citation type="submission" date="2019-05" db="EMBL/GenBank/DDBJ databases">
        <title>Draft genome sequence of Actinomadura sp. 14C53.</title>
        <authorList>
            <person name="Saricaoglu S."/>
            <person name="Isik K."/>
        </authorList>
    </citation>
    <scope>NUCLEOTIDE SEQUENCE [LARGE SCALE GENOMIC DNA]</scope>
    <source>
        <strain evidence="1 2">14C53</strain>
    </source>
</reference>
<dbReference type="OrthoDB" id="5244896at2"/>
<proteinExistence type="predicted"/>
<comment type="caution">
    <text evidence="1">The sequence shown here is derived from an EMBL/GenBank/DDBJ whole genome shotgun (WGS) entry which is preliminary data.</text>
</comment>
<name>A0A5C4J6R6_9ACTN</name>
<dbReference type="SUPFAM" id="SSF103032">
    <property type="entry name" value="Hypothetical protein YwqG"/>
    <property type="match status" value="1"/>
</dbReference>
<dbReference type="EMBL" id="VCKW01000145">
    <property type="protein sequence ID" value="TMQ93524.1"/>
    <property type="molecule type" value="Genomic_DNA"/>
</dbReference>
<dbReference type="InterPro" id="IPR035948">
    <property type="entry name" value="YwqG-like_sf"/>
</dbReference>
<accession>A0A5C4J6R6</accession>
<dbReference type="AlphaFoldDB" id="A0A5C4J6R6"/>
<gene>
    <name evidence="1" type="ORF">ETD83_25365</name>
</gene>
<dbReference type="InterPro" id="IPR015315">
    <property type="entry name" value="DUF1963"/>
</dbReference>
<dbReference type="PANTHER" id="PTHR36436:SF6">
    <property type="entry name" value="SLL5081 PROTEIN"/>
    <property type="match status" value="1"/>
</dbReference>
<sequence>MDHFAAQYRRLRALLAVFLPPEITAALMPLARPALRLGTGGEAPIRLGGVPLLPPGETWPRWNGRPLDFLGAIDFADLAHFGDIPGLPSSGKAAFYYASEVPRPWGDDAAQRDGWRIYTGDLNDTVPPPGASAYPQIRLCAAPFLSLPSPQEISMRRLEATYSGFLAVYEQLHAVWSQYSSPDEAPAHQLGGWPALVQRPIGPDCLYASTGRPLDSLSLPPLSADEHRAVEEWRLLLQLDSDERLGWYWGDPGRVYFCARPDDPLEQSWLTLQAA</sequence>
<keyword evidence="2" id="KW-1185">Reference proteome</keyword>
<dbReference type="PANTHER" id="PTHR36436">
    <property type="entry name" value="SLL5081 PROTEIN"/>
    <property type="match status" value="1"/>
</dbReference>
<organism evidence="1 2">
    <name type="scientific">Actinomadura soli</name>
    <dbReference type="NCBI Taxonomy" id="2508997"/>
    <lineage>
        <taxon>Bacteria</taxon>
        <taxon>Bacillati</taxon>
        <taxon>Actinomycetota</taxon>
        <taxon>Actinomycetes</taxon>
        <taxon>Streptosporangiales</taxon>
        <taxon>Thermomonosporaceae</taxon>
        <taxon>Actinomadura</taxon>
    </lineage>
</organism>